<reference evidence="1 2" key="1">
    <citation type="submission" date="2021-07" db="EMBL/GenBank/DDBJ databases">
        <title>Flavobacterium WSW3-B6 sp.nov, isolated from seaweed.</title>
        <authorList>
            <person name="Muhammad N."/>
            <person name="Ho H."/>
            <person name="Lee Y.-J."/>
            <person name="Nguyen T."/>
            <person name="Ho J."/>
            <person name="Kim S.-G."/>
        </authorList>
    </citation>
    <scope>NUCLEOTIDE SEQUENCE [LARGE SCALE GENOMIC DNA]</scope>
    <source>
        <strain evidence="1 2">WSW3-B6</strain>
    </source>
</reference>
<gene>
    <name evidence="1" type="ORF">K1I41_04630</name>
</gene>
<name>A0ABX8V9K7_9FLAO</name>
<dbReference type="PROSITE" id="PS51257">
    <property type="entry name" value="PROKAR_LIPOPROTEIN"/>
    <property type="match status" value="1"/>
</dbReference>
<dbReference type="Proteomes" id="UP000825381">
    <property type="component" value="Chromosome"/>
</dbReference>
<protein>
    <submittedName>
        <fullName evidence="1">DUF4270 domain-containing protein</fullName>
    </submittedName>
</protein>
<accession>A0ABX8V9K7</accession>
<keyword evidence="2" id="KW-1185">Reference proteome</keyword>
<organism evidence="1 2">
    <name type="scientific">Flavobacterium litorale</name>
    <dbReference type="NCBI Taxonomy" id="2856519"/>
    <lineage>
        <taxon>Bacteria</taxon>
        <taxon>Pseudomonadati</taxon>
        <taxon>Bacteroidota</taxon>
        <taxon>Flavobacteriia</taxon>
        <taxon>Flavobacteriales</taxon>
        <taxon>Flavobacteriaceae</taxon>
        <taxon>Flavobacterium</taxon>
    </lineage>
</organism>
<dbReference type="Pfam" id="PF14092">
    <property type="entry name" value="DUF4270"/>
    <property type="match status" value="1"/>
</dbReference>
<dbReference type="RefSeq" id="WP_220641517.1">
    <property type="nucleotide sequence ID" value="NZ_CP080429.1"/>
</dbReference>
<sequence length="528" mass="58830">MNNRLIYKSLIIVLGVVFFASCDTDYNNIGANIINDDIHHDMLKYEANVVATDVGTGVVQANNLPQNLLGVLESPVFGKTIAHFVTQIELENVNPTLNNPTIDSVYMYVPYYSTLESTNADTGLGEYSLDSIYGSITSRFKLSVYENNYFLRDTDPGSGDGSTQKYYSNDRNLIEANRGNVLLNDGISSENELFRYSAVPIQRLYGGGEVAETFAPGMFLYLNNDFFQTKILNAAASDNLVNNNVFREYFRGIYFQAEQIGNEAVMGVPRFDQGTITIKYTDDKLDLNGNPVVENGVVQRESKSMTINLTGNTVNFLDYTYPSEFTTAITTNDDATGDQRLYVKGGEGSLATINILSDQDIATLKEERILINDASLTFYIDQDVMENATEPLRVYLYDLNNKRPLLDYGIDNTSRASRPKFNKFVHGGIIQEDDNDKGLKYKIRITNHVSNIINNDSTNVKLGLVVTENINVITNAALKTPFTTDGLEVKTVPVSSVIHPFGTVLYGSNSTVPEDKRLKLEIFYTKPN</sequence>
<proteinExistence type="predicted"/>
<evidence type="ECO:0000313" key="1">
    <source>
        <dbReference type="EMBL" id="QYJ69182.1"/>
    </source>
</evidence>
<dbReference type="EMBL" id="CP080429">
    <property type="protein sequence ID" value="QYJ69182.1"/>
    <property type="molecule type" value="Genomic_DNA"/>
</dbReference>
<evidence type="ECO:0000313" key="2">
    <source>
        <dbReference type="Proteomes" id="UP000825381"/>
    </source>
</evidence>
<dbReference type="InterPro" id="IPR025366">
    <property type="entry name" value="DUF4270"/>
</dbReference>